<dbReference type="EMBL" id="JAIWYP010000002">
    <property type="protein sequence ID" value="KAH3864349.1"/>
    <property type="molecule type" value="Genomic_DNA"/>
</dbReference>
<proteinExistence type="predicted"/>
<feature type="region of interest" description="Disordered" evidence="1">
    <location>
        <begin position="51"/>
        <end position="96"/>
    </location>
</feature>
<dbReference type="Proteomes" id="UP000828390">
    <property type="component" value="Unassembled WGS sequence"/>
</dbReference>
<sequence>MSFLSLTRNCRIVAFRKWLSTQYSKDGGQEQENKNRGVEEIKTMFKNSKNSEKMALANSVEPDETPHDAASHLGTFEKENRPPKEGQPSSSTATCSVQKYSPPAAWHIERECTFHDDWAKIVTYRVKLRQPPPLPAIFFNHHVIKTNILTNCKLDQRIIRTNLLTKFHEDRTRNVAYRVFSNQMWTTDDGQRPITKAHLRNQCRTDGRMDGQPDGRTDNAKTISLRLWRGIIIYCVLLSCRQEINEETEG</sequence>
<evidence type="ECO:0000313" key="2">
    <source>
        <dbReference type="EMBL" id="KAH3864349.1"/>
    </source>
</evidence>
<protein>
    <submittedName>
        <fullName evidence="2">Uncharacterized protein</fullName>
    </submittedName>
</protein>
<name>A0A9D4LV28_DREPO</name>
<feature type="compositionally biased region" description="Basic and acidic residues" evidence="1">
    <location>
        <begin position="64"/>
        <end position="84"/>
    </location>
</feature>
<organism evidence="2 3">
    <name type="scientific">Dreissena polymorpha</name>
    <name type="common">Zebra mussel</name>
    <name type="synonym">Mytilus polymorpha</name>
    <dbReference type="NCBI Taxonomy" id="45954"/>
    <lineage>
        <taxon>Eukaryota</taxon>
        <taxon>Metazoa</taxon>
        <taxon>Spiralia</taxon>
        <taxon>Lophotrochozoa</taxon>
        <taxon>Mollusca</taxon>
        <taxon>Bivalvia</taxon>
        <taxon>Autobranchia</taxon>
        <taxon>Heteroconchia</taxon>
        <taxon>Euheterodonta</taxon>
        <taxon>Imparidentia</taxon>
        <taxon>Neoheterodontei</taxon>
        <taxon>Myida</taxon>
        <taxon>Dreissenoidea</taxon>
        <taxon>Dreissenidae</taxon>
        <taxon>Dreissena</taxon>
    </lineage>
</organism>
<reference evidence="2" key="2">
    <citation type="submission" date="2020-11" db="EMBL/GenBank/DDBJ databases">
        <authorList>
            <person name="McCartney M.A."/>
            <person name="Auch B."/>
            <person name="Kono T."/>
            <person name="Mallez S."/>
            <person name="Becker A."/>
            <person name="Gohl D.M."/>
            <person name="Silverstein K.A.T."/>
            <person name="Koren S."/>
            <person name="Bechman K.B."/>
            <person name="Herman A."/>
            <person name="Abrahante J.E."/>
            <person name="Garbe J."/>
        </authorList>
    </citation>
    <scope>NUCLEOTIDE SEQUENCE</scope>
    <source>
        <strain evidence="2">Duluth1</strain>
        <tissue evidence="2">Whole animal</tissue>
    </source>
</reference>
<gene>
    <name evidence="2" type="ORF">DPMN_027366</name>
</gene>
<accession>A0A9D4LV28</accession>
<reference evidence="2" key="1">
    <citation type="journal article" date="2019" name="bioRxiv">
        <title>The Genome of the Zebra Mussel, Dreissena polymorpha: A Resource for Invasive Species Research.</title>
        <authorList>
            <person name="McCartney M.A."/>
            <person name="Auch B."/>
            <person name="Kono T."/>
            <person name="Mallez S."/>
            <person name="Zhang Y."/>
            <person name="Obille A."/>
            <person name="Becker A."/>
            <person name="Abrahante J.E."/>
            <person name="Garbe J."/>
            <person name="Badalamenti J.P."/>
            <person name="Herman A."/>
            <person name="Mangelson H."/>
            <person name="Liachko I."/>
            <person name="Sullivan S."/>
            <person name="Sone E.D."/>
            <person name="Koren S."/>
            <person name="Silverstein K.A.T."/>
            <person name="Beckman K.B."/>
            <person name="Gohl D.M."/>
        </authorList>
    </citation>
    <scope>NUCLEOTIDE SEQUENCE</scope>
    <source>
        <strain evidence="2">Duluth1</strain>
        <tissue evidence="2">Whole animal</tissue>
    </source>
</reference>
<evidence type="ECO:0000313" key="3">
    <source>
        <dbReference type="Proteomes" id="UP000828390"/>
    </source>
</evidence>
<keyword evidence="3" id="KW-1185">Reference proteome</keyword>
<dbReference type="AlphaFoldDB" id="A0A9D4LV28"/>
<evidence type="ECO:0000256" key="1">
    <source>
        <dbReference type="SAM" id="MobiDB-lite"/>
    </source>
</evidence>
<comment type="caution">
    <text evidence="2">The sequence shown here is derived from an EMBL/GenBank/DDBJ whole genome shotgun (WGS) entry which is preliminary data.</text>
</comment>
<feature type="compositionally biased region" description="Polar residues" evidence="1">
    <location>
        <begin position="87"/>
        <end position="96"/>
    </location>
</feature>